<reference evidence="3" key="1">
    <citation type="submission" date="2017-04" db="EMBL/GenBank/DDBJ databases">
        <authorList>
            <person name="Bumgarner R.E."/>
            <person name="Fredricks D.N."/>
            <person name="Srinivasan S."/>
        </authorList>
    </citation>
    <scope>NUCLEOTIDE SEQUENCE [LARGE SCALE GENOMIC DNA]</scope>
    <source>
        <strain evidence="3">KA00405</strain>
    </source>
</reference>
<dbReference type="EMBL" id="NBZD01000001">
    <property type="protein sequence ID" value="PNH20021.1"/>
    <property type="molecule type" value="Genomic_DNA"/>
</dbReference>
<feature type="domain" description="M23ase beta-sheet core" evidence="1">
    <location>
        <begin position="18"/>
        <end position="65"/>
    </location>
</feature>
<dbReference type="InterPro" id="IPR011055">
    <property type="entry name" value="Dup_hybrid_motif"/>
</dbReference>
<name>A0A2J8B5G5_9FIRM</name>
<proteinExistence type="predicted"/>
<dbReference type="Proteomes" id="UP000236394">
    <property type="component" value="Unassembled WGS sequence"/>
</dbReference>
<gene>
    <name evidence="2" type="ORF">B7R76_01630</name>
</gene>
<accession>A0A2J8B5G5</accession>
<dbReference type="Pfam" id="PF01551">
    <property type="entry name" value="Peptidase_M23"/>
    <property type="match status" value="1"/>
</dbReference>
<comment type="caution">
    <text evidence="2">The sequence shown here is derived from an EMBL/GenBank/DDBJ whole genome shotgun (WGS) entry which is preliminary data.</text>
</comment>
<dbReference type="Gene3D" id="2.70.70.10">
    <property type="entry name" value="Glucose Permease (Domain IIA)"/>
    <property type="match status" value="1"/>
</dbReference>
<evidence type="ECO:0000313" key="3">
    <source>
        <dbReference type="Proteomes" id="UP000236394"/>
    </source>
</evidence>
<evidence type="ECO:0000259" key="1">
    <source>
        <dbReference type="Pfam" id="PF01551"/>
    </source>
</evidence>
<protein>
    <recommendedName>
        <fullName evidence="1">M23ase beta-sheet core domain-containing protein</fullName>
    </recommendedName>
</protein>
<dbReference type="CDD" id="cd12797">
    <property type="entry name" value="M23_peptidase"/>
    <property type="match status" value="1"/>
</dbReference>
<dbReference type="AlphaFoldDB" id="A0A2J8B5G5"/>
<evidence type="ECO:0000313" key="2">
    <source>
        <dbReference type="EMBL" id="PNH20021.1"/>
    </source>
</evidence>
<dbReference type="InterPro" id="IPR016047">
    <property type="entry name" value="M23ase_b-sheet_dom"/>
</dbReference>
<sequence>MVEYKNRVDLITGAGRSHTGTDTDIACSEGTPILAAADVTVTVANGLDSLRGSYGYYIQIDHGGGL</sequence>
<organism evidence="2 3">
    <name type="scientific">Mageeibacillus indolicus</name>
    <dbReference type="NCBI Taxonomy" id="884684"/>
    <lineage>
        <taxon>Bacteria</taxon>
        <taxon>Bacillati</taxon>
        <taxon>Bacillota</taxon>
        <taxon>Clostridia</taxon>
        <taxon>Eubacteriales</taxon>
        <taxon>Oscillospiraceae</taxon>
        <taxon>Mageeibacillus</taxon>
    </lineage>
</organism>
<dbReference type="SUPFAM" id="SSF51261">
    <property type="entry name" value="Duplicated hybrid motif"/>
    <property type="match status" value="1"/>
</dbReference>